<proteinExistence type="predicted"/>
<feature type="binding site" evidence="1">
    <location>
        <position position="124"/>
    </location>
    <ligand>
        <name>Mg(2+)</name>
        <dbReference type="ChEBI" id="CHEBI:18420"/>
    </ligand>
</feature>
<dbReference type="AlphaFoldDB" id="A0A1G4KNA4"/>
<dbReference type="Gene3D" id="3.50.30.40">
    <property type="entry name" value="Ribonuclease E inhibitor RraA/RraA-like"/>
    <property type="match status" value="1"/>
</dbReference>
<feature type="binding site" evidence="1">
    <location>
        <position position="123"/>
    </location>
    <ligand>
        <name>substrate</name>
    </ligand>
</feature>
<evidence type="ECO:0000256" key="1">
    <source>
        <dbReference type="PIRSR" id="PIRSR605493-1"/>
    </source>
</evidence>
<dbReference type="GO" id="GO:0047443">
    <property type="term" value="F:4-hydroxy-4-methyl-2-oxoglutarate aldolase activity"/>
    <property type="evidence" value="ECO:0007669"/>
    <property type="project" value="TreeGrafter"/>
</dbReference>
<dbReference type="Proteomes" id="UP000189911">
    <property type="component" value="Chromosome H"/>
</dbReference>
<keyword evidence="1" id="KW-0460">Magnesium</keyword>
<dbReference type="CDD" id="cd16841">
    <property type="entry name" value="RraA_family"/>
    <property type="match status" value="1"/>
</dbReference>
<evidence type="ECO:0000313" key="2">
    <source>
        <dbReference type="EMBL" id="SCV05996.1"/>
    </source>
</evidence>
<dbReference type="InterPro" id="IPR005493">
    <property type="entry name" value="RraA/RraA-like"/>
</dbReference>
<gene>
    <name evidence="2" type="ORF">LANO_0H19812G</name>
</gene>
<accession>A0A1G4KNA4</accession>
<name>A0A1G4KNA4_9SACH</name>
<comment type="cofactor">
    <cofactor evidence="1">
        <name>Mg(2+)</name>
        <dbReference type="ChEBI" id="CHEBI:18420"/>
    </cofactor>
</comment>
<protein>
    <submittedName>
        <fullName evidence="2">LANO_0H19812g1_1</fullName>
    </submittedName>
</protein>
<organism evidence="2 3">
    <name type="scientific">Lachancea nothofagi CBS 11611</name>
    <dbReference type="NCBI Taxonomy" id="1266666"/>
    <lineage>
        <taxon>Eukaryota</taxon>
        <taxon>Fungi</taxon>
        <taxon>Dikarya</taxon>
        <taxon>Ascomycota</taxon>
        <taxon>Saccharomycotina</taxon>
        <taxon>Saccharomycetes</taxon>
        <taxon>Saccharomycetales</taxon>
        <taxon>Saccharomycetaceae</taxon>
        <taxon>Lachancea</taxon>
    </lineage>
</organism>
<dbReference type="SUPFAM" id="SSF89562">
    <property type="entry name" value="RraA-like"/>
    <property type="match status" value="1"/>
</dbReference>
<dbReference type="GO" id="GO:0008948">
    <property type="term" value="F:oxaloacetate decarboxylase activity"/>
    <property type="evidence" value="ECO:0007669"/>
    <property type="project" value="TreeGrafter"/>
</dbReference>
<reference evidence="3" key="1">
    <citation type="submission" date="2016-03" db="EMBL/GenBank/DDBJ databases">
        <authorList>
            <person name="Devillers Hugo."/>
        </authorList>
    </citation>
    <scope>NUCLEOTIDE SEQUENCE [LARGE SCALE GENOMIC DNA]</scope>
</reference>
<keyword evidence="3" id="KW-1185">Reference proteome</keyword>
<dbReference type="Pfam" id="PF03737">
    <property type="entry name" value="RraA-like"/>
    <property type="match status" value="1"/>
</dbReference>
<keyword evidence="1" id="KW-0479">Metal-binding</keyword>
<dbReference type="OrthoDB" id="1476984at2759"/>
<dbReference type="PANTHER" id="PTHR33254:SF28">
    <property type="entry name" value="4-HYDROXY-4-METHYL-2-OXOGLUTARATE ALDOLASE"/>
    <property type="match status" value="1"/>
</dbReference>
<evidence type="ECO:0000313" key="3">
    <source>
        <dbReference type="Proteomes" id="UP000189911"/>
    </source>
</evidence>
<feature type="binding site" evidence="1">
    <location>
        <begin position="101"/>
        <end position="104"/>
    </location>
    <ligand>
        <name>substrate</name>
    </ligand>
</feature>
<dbReference type="GO" id="GO:0046872">
    <property type="term" value="F:metal ion binding"/>
    <property type="evidence" value="ECO:0007669"/>
    <property type="project" value="UniProtKB-KW"/>
</dbReference>
<dbReference type="InterPro" id="IPR036704">
    <property type="entry name" value="RraA/RraA-like_sf"/>
</dbReference>
<dbReference type="PANTHER" id="PTHR33254">
    <property type="entry name" value="4-HYDROXY-4-METHYL-2-OXOGLUTARATE ALDOLASE 3-RELATED"/>
    <property type="match status" value="1"/>
</dbReference>
<sequence>MSDYLSELSTFSTCDVSDGLLNKYGDASGGFIPNLQKWSGPSDNTVAGKAYTVLFAQHDDPRPEINYIDTIPAGSFLVIALTIPLQLEDAPYVRVSQALYGGLMSRRAQFQGTKGTVVLGRIRDVEEQHSLEYPVYSYSLGTCASKMAVKPVAVQIPLQVLVREANVQTIHPDDYIIGDNNGIVRIPTSSVCMQDLMLYIRKSIEVDRLVAQDVAEGKPLKASQKERREVLKELLL</sequence>
<dbReference type="EMBL" id="LT598447">
    <property type="protein sequence ID" value="SCV05996.1"/>
    <property type="molecule type" value="Genomic_DNA"/>
</dbReference>